<feature type="compositionally biased region" description="Basic and acidic residues" evidence="7">
    <location>
        <begin position="87"/>
        <end position="100"/>
    </location>
</feature>
<evidence type="ECO:0000256" key="3">
    <source>
        <dbReference type="ARBA" id="ARBA00022801"/>
    </source>
</evidence>
<keyword evidence="3 6" id="KW-0378">Hydrolase</keyword>
<dbReference type="AlphaFoldDB" id="A0A1F5NA45"/>
<evidence type="ECO:0000256" key="5">
    <source>
        <dbReference type="ARBA" id="ARBA00023049"/>
    </source>
</evidence>
<comment type="cofactor">
    <cofactor evidence="6">
        <name>Zn(2+)</name>
        <dbReference type="ChEBI" id="CHEBI:29105"/>
    </cofactor>
    <text evidence="6">Binds 1 zinc ion per subunit.</text>
</comment>
<accession>A0A1F5NA45</accession>
<evidence type="ECO:0000313" key="10">
    <source>
        <dbReference type="Proteomes" id="UP000176547"/>
    </source>
</evidence>
<feature type="region of interest" description="Disordered" evidence="7">
    <location>
        <begin position="55"/>
        <end position="106"/>
    </location>
</feature>
<evidence type="ECO:0000256" key="2">
    <source>
        <dbReference type="ARBA" id="ARBA00022723"/>
    </source>
</evidence>
<dbReference type="Proteomes" id="UP000176547">
    <property type="component" value="Unassembled WGS sequence"/>
</dbReference>
<protein>
    <recommendedName>
        <fullName evidence="8">Peptidase M48 domain-containing protein</fullName>
    </recommendedName>
</protein>
<dbReference type="EMBL" id="MFEG01000066">
    <property type="protein sequence ID" value="OGE74505.1"/>
    <property type="molecule type" value="Genomic_DNA"/>
</dbReference>
<evidence type="ECO:0000259" key="8">
    <source>
        <dbReference type="Pfam" id="PF01435"/>
    </source>
</evidence>
<dbReference type="Pfam" id="PF01435">
    <property type="entry name" value="Peptidase_M48"/>
    <property type="match status" value="1"/>
</dbReference>
<evidence type="ECO:0000256" key="4">
    <source>
        <dbReference type="ARBA" id="ARBA00022833"/>
    </source>
</evidence>
<gene>
    <name evidence="9" type="ORF">A3K06_01170</name>
</gene>
<name>A0A1F5NA45_9BACT</name>
<proteinExistence type="inferred from homology"/>
<evidence type="ECO:0000313" key="9">
    <source>
        <dbReference type="EMBL" id="OGE74505.1"/>
    </source>
</evidence>
<keyword evidence="1 6" id="KW-0645">Protease</keyword>
<dbReference type="GO" id="GO:0046872">
    <property type="term" value="F:metal ion binding"/>
    <property type="evidence" value="ECO:0007669"/>
    <property type="project" value="UniProtKB-KW"/>
</dbReference>
<dbReference type="GO" id="GO:0006508">
    <property type="term" value="P:proteolysis"/>
    <property type="evidence" value="ECO:0007669"/>
    <property type="project" value="UniProtKB-KW"/>
</dbReference>
<keyword evidence="2" id="KW-0479">Metal-binding</keyword>
<comment type="similarity">
    <text evidence="6">Belongs to the peptidase M48 family.</text>
</comment>
<sequence>MKAKGRGMLTRGIAVVTVSAVMAGGTTLGYCDESQRMEHEADDFSVEAAAEAGFDPMGNANALRRLDPSGRSTRGGGFFDTHPSNHARVERMRQKASEVKQRKKRD</sequence>
<keyword evidence="5 6" id="KW-0482">Metalloprotease</keyword>
<evidence type="ECO:0000256" key="7">
    <source>
        <dbReference type="SAM" id="MobiDB-lite"/>
    </source>
</evidence>
<keyword evidence="4 6" id="KW-0862">Zinc</keyword>
<reference evidence="9 10" key="1">
    <citation type="journal article" date="2016" name="Nat. Commun.">
        <title>Thousands of microbial genomes shed light on interconnected biogeochemical processes in an aquifer system.</title>
        <authorList>
            <person name="Anantharaman K."/>
            <person name="Brown C.T."/>
            <person name="Hug L.A."/>
            <person name="Sharon I."/>
            <person name="Castelle C.J."/>
            <person name="Probst A.J."/>
            <person name="Thomas B.C."/>
            <person name="Singh A."/>
            <person name="Wilkins M.J."/>
            <person name="Karaoz U."/>
            <person name="Brodie E.L."/>
            <person name="Williams K.H."/>
            <person name="Hubbard S.S."/>
            <person name="Banfield J.F."/>
        </authorList>
    </citation>
    <scope>NUCLEOTIDE SEQUENCE [LARGE SCALE GENOMIC DNA]</scope>
</reference>
<evidence type="ECO:0000256" key="1">
    <source>
        <dbReference type="ARBA" id="ARBA00022670"/>
    </source>
</evidence>
<comment type="caution">
    <text evidence="9">The sequence shown here is derived from an EMBL/GenBank/DDBJ whole genome shotgun (WGS) entry which is preliminary data.</text>
</comment>
<organism evidence="9 10">
    <name type="scientific">Candidatus Doudnabacteria bacterium RIFCSPHIGHO2_01_52_17</name>
    <dbReference type="NCBI Taxonomy" id="1817820"/>
    <lineage>
        <taxon>Bacteria</taxon>
        <taxon>Candidatus Doudnaibacteriota</taxon>
    </lineage>
</organism>
<dbReference type="InterPro" id="IPR001915">
    <property type="entry name" value="Peptidase_M48"/>
</dbReference>
<dbReference type="GO" id="GO:0004222">
    <property type="term" value="F:metalloendopeptidase activity"/>
    <property type="evidence" value="ECO:0007669"/>
    <property type="project" value="InterPro"/>
</dbReference>
<feature type="domain" description="Peptidase M48" evidence="8">
    <location>
        <begin position="10"/>
        <end position="94"/>
    </location>
</feature>
<evidence type="ECO:0000256" key="6">
    <source>
        <dbReference type="RuleBase" id="RU003983"/>
    </source>
</evidence>